<dbReference type="RefSeq" id="WP_226176803.1">
    <property type="nucleotide sequence ID" value="NZ_JAJADR010000004.1"/>
</dbReference>
<reference evidence="2" key="1">
    <citation type="submission" date="2021-10" db="EMBL/GenBank/DDBJ databases">
        <authorList>
            <person name="Dean J.D."/>
            <person name="Kim M.K."/>
            <person name="Newey C.N."/>
            <person name="Stoker T.S."/>
            <person name="Thompson D.W."/>
            <person name="Grose J.H."/>
        </authorList>
    </citation>
    <scope>NUCLEOTIDE SEQUENCE</scope>
    <source>
        <strain evidence="2">BT178</strain>
    </source>
</reference>
<sequence length="408" mass="43548">MPDSLEIQRLREELTRAQLEKEIATERSAAADSEKKARAAFAEAYKGPAITAPTGAATPGDVPFMETQVLANATLRATLNQFIQRLQAKVSNDISKGNQAAKPLGSPVKLVLINPANLPALELYASATTQLALLKTDYTQAVAAAQALLNPGQPARAMAATASLMAPAVLGGAAAGMVRTAADLVSLFLTTTTFKNTVFPENEMLLVATFTHLLHTAEPQWRVIAPAAFPPGLLTDTKDSAFFIMLDAIAATHKTGQAILPILQNKLLSLPIPTAPDSPEQLQLDHYNSLIAKLTALQQAYSQLQTLLVSAAAPTQSILQAERLAAEYQGTNTYLLKLQANSKGSTRGTHSLWRNDQLNFSAGTELSYLVFGQAGEIILAGSLCSYTDYLSTEDIAKNNWSPKLAHGK</sequence>
<keyword evidence="3" id="KW-1185">Reference proteome</keyword>
<name>A0ABS8ASN4_9BACT</name>
<gene>
    <name evidence="2" type="ORF">LGH74_14660</name>
</gene>
<evidence type="ECO:0000313" key="3">
    <source>
        <dbReference type="Proteomes" id="UP001165296"/>
    </source>
</evidence>
<accession>A0ABS8ASN4</accession>
<keyword evidence="1" id="KW-0175">Coiled coil</keyword>
<proteinExistence type="predicted"/>
<evidence type="ECO:0000256" key="1">
    <source>
        <dbReference type="SAM" id="Coils"/>
    </source>
</evidence>
<feature type="coiled-coil region" evidence="1">
    <location>
        <begin position="7"/>
        <end position="36"/>
    </location>
</feature>
<comment type="caution">
    <text evidence="2">The sequence shown here is derived from an EMBL/GenBank/DDBJ whole genome shotgun (WGS) entry which is preliminary data.</text>
</comment>
<dbReference type="EMBL" id="JAJADR010000004">
    <property type="protein sequence ID" value="MCB2409230.1"/>
    <property type="molecule type" value="Genomic_DNA"/>
</dbReference>
<evidence type="ECO:0000313" key="2">
    <source>
        <dbReference type="EMBL" id="MCB2409230.1"/>
    </source>
</evidence>
<dbReference type="Proteomes" id="UP001165296">
    <property type="component" value="Unassembled WGS sequence"/>
</dbReference>
<protein>
    <submittedName>
        <fullName evidence="2">Uncharacterized protein</fullName>
    </submittedName>
</protein>
<organism evidence="2 3">
    <name type="scientific">Hymenobacter lucidus</name>
    <dbReference type="NCBI Taxonomy" id="2880930"/>
    <lineage>
        <taxon>Bacteria</taxon>
        <taxon>Pseudomonadati</taxon>
        <taxon>Bacteroidota</taxon>
        <taxon>Cytophagia</taxon>
        <taxon>Cytophagales</taxon>
        <taxon>Hymenobacteraceae</taxon>
        <taxon>Hymenobacter</taxon>
    </lineage>
</organism>